<sequence length="463" mass="53241">MRLSELAEWYISVQADLRPASKRALWAATKAMINHFKDIDVESVEHQHVIDWRTARVGVNLERKSWNTYSNNMKTLYQLAMDEEVIQLRRNPFRKTAVKLINKPKKTLSRIVIEQARLYLEQLEREERLTHKRAKATPAWFWRCVYETYWSTGMRLSALLHIRPMDVDLYNKKITVRGETEKTYRQYQVPITRSLEPFIRKLCEAARLSGIGQHDQLFNVNRFSDHYEKEVMDPDQVEAFYKKLTAAVGTPITPHRFRHTLATDLMKEKDRNLNVVQTLLNHSSITTTLGYVETDFEIMREVMTERESRARPTRMVARVDDGSSRQALDRVRPQLIEGPVTETNISQIENTPHRITDRPDRVRKADAISDRPISRSTTARPEEHDASQHRASATHETTATGGPNLEDMQELMSALLHHLTQATTVPIPALAGMAAPGHRPTTGTLKLPSPQLRARVGQGMRGS</sequence>
<evidence type="ECO:0000313" key="7">
    <source>
        <dbReference type="EMBL" id="AXA67887.1"/>
    </source>
</evidence>
<organism evidence="7 8">
    <name type="scientific">Pseudomonas oryzihabitans</name>
    <dbReference type="NCBI Taxonomy" id="47885"/>
    <lineage>
        <taxon>Bacteria</taxon>
        <taxon>Pseudomonadati</taxon>
        <taxon>Pseudomonadota</taxon>
        <taxon>Gammaproteobacteria</taxon>
        <taxon>Pseudomonadales</taxon>
        <taxon>Pseudomonadaceae</taxon>
        <taxon>Pseudomonas</taxon>
    </lineage>
</organism>
<dbReference type="PANTHER" id="PTHR30349:SF64">
    <property type="entry name" value="PROPHAGE INTEGRASE INTD-RELATED"/>
    <property type="match status" value="1"/>
</dbReference>
<dbReference type="InterPro" id="IPR050090">
    <property type="entry name" value="Tyrosine_recombinase_XerCD"/>
</dbReference>
<evidence type="ECO:0000256" key="1">
    <source>
        <dbReference type="ARBA" id="ARBA00008857"/>
    </source>
</evidence>
<dbReference type="GO" id="GO:0015074">
    <property type="term" value="P:DNA integration"/>
    <property type="evidence" value="ECO:0007669"/>
    <property type="project" value="UniProtKB-KW"/>
</dbReference>
<keyword evidence="2" id="KW-0229">DNA integration</keyword>
<reference evidence="7 8" key="1">
    <citation type="submission" date="2017-06" db="EMBL/GenBank/DDBJ databases">
        <title>Evolution towards high GC content and high-temperature stress adaptation in endophytic Pseudomonas oryzihabitans impacted its plant-growth promoting traits.</title>
        <authorList>
            <person name="Nascimento F.X."/>
        </authorList>
    </citation>
    <scope>NUCLEOTIDE SEQUENCE [LARGE SCALE GENOMIC DNA]</scope>
    <source>
        <strain evidence="7 8">MS8</strain>
    </source>
</reference>
<dbReference type="InterPro" id="IPR013762">
    <property type="entry name" value="Integrase-like_cat_sf"/>
</dbReference>
<dbReference type="SUPFAM" id="SSF56349">
    <property type="entry name" value="DNA breaking-rejoining enzymes"/>
    <property type="match status" value="1"/>
</dbReference>
<evidence type="ECO:0000259" key="6">
    <source>
        <dbReference type="PROSITE" id="PS51898"/>
    </source>
</evidence>
<feature type="compositionally biased region" description="Polar residues" evidence="5">
    <location>
        <begin position="341"/>
        <end position="350"/>
    </location>
</feature>
<dbReference type="Gene3D" id="1.10.150.130">
    <property type="match status" value="1"/>
</dbReference>
<proteinExistence type="inferred from homology"/>
<comment type="similarity">
    <text evidence="1">Belongs to the 'phage' integrase family.</text>
</comment>
<dbReference type="InterPro" id="IPR002104">
    <property type="entry name" value="Integrase_catalytic"/>
</dbReference>
<feature type="compositionally biased region" description="Polar residues" evidence="5">
    <location>
        <begin position="389"/>
        <end position="401"/>
    </location>
</feature>
<dbReference type="GO" id="GO:0006310">
    <property type="term" value="P:DNA recombination"/>
    <property type="evidence" value="ECO:0007669"/>
    <property type="project" value="UniProtKB-KW"/>
</dbReference>
<dbReference type="Gene3D" id="1.10.443.10">
    <property type="entry name" value="Intergrase catalytic core"/>
    <property type="match status" value="1"/>
</dbReference>
<evidence type="ECO:0000256" key="2">
    <source>
        <dbReference type="ARBA" id="ARBA00022908"/>
    </source>
</evidence>
<evidence type="ECO:0000256" key="3">
    <source>
        <dbReference type="ARBA" id="ARBA00023125"/>
    </source>
</evidence>
<gene>
    <name evidence="7" type="ORF">CE139_19485</name>
</gene>
<keyword evidence="4" id="KW-0233">DNA recombination</keyword>
<feature type="region of interest" description="Disordered" evidence="5">
    <location>
        <begin position="309"/>
        <end position="403"/>
    </location>
</feature>
<dbReference type="Pfam" id="PF00589">
    <property type="entry name" value="Phage_integrase"/>
    <property type="match status" value="1"/>
</dbReference>
<dbReference type="InterPro" id="IPR010998">
    <property type="entry name" value="Integrase_recombinase_N"/>
</dbReference>
<dbReference type="CDD" id="cd00397">
    <property type="entry name" value="DNA_BRE_C"/>
    <property type="match status" value="1"/>
</dbReference>
<keyword evidence="3" id="KW-0238">DNA-binding</keyword>
<feature type="compositionally biased region" description="Basic and acidic residues" evidence="5">
    <location>
        <begin position="317"/>
        <end position="332"/>
    </location>
</feature>
<feature type="domain" description="Tyr recombinase" evidence="6">
    <location>
        <begin position="103"/>
        <end position="304"/>
    </location>
</feature>
<dbReference type="RefSeq" id="WP_208691959.1">
    <property type="nucleotide sequence ID" value="NZ_CP022198.1"/>
</dbReference>
<feature type="compositionally biased region" description="Basic and acidic residues" evidence="5">
    <location>
        <begin position="351"/>
        <end position="373"/>
    </location>
</feature>
<accession>A0A2Z5ABD0</accession>
<protein>
    <submittedName>
        <fullName evidence="7">Recombinase XerC</fullName>
    </submittedName>
</protein>
<dbReference type="EMBL" id="CP022198">
    <property type="protein sequence ID" value="AXA67887.1"/>
    <property type="molecule type" value="Genomic_DNA"/>
</dbReference>
<dbReference type="AlphaFoldDB" id="A0A2Z5ABD0"/>
<dbReference type="Proteomes" id="UP000250579">
    <property type="component" value="Chromosome"/>
</dbReference>
<dbReference type="GO" id="GO:0003677">
    <property type="term" value="F:DNA binding"/>
    <property type="evidence" value="ECO:0007669"/>
    <property type="project" value="UniProtKB-KW"/>
</dbReference>
<evidence type="ECO:0000256" key="4">
    <source>
        <dbReference type="ARBA" id="ARBA00023172"/>
    </source>
</evidence>
<dbReference type="PROSITE" id="PS51898">
    <property type="entry name" value="TYR_RECOMBINASE"/>
    <property type="match status" value="1"/>
</dbReference>
<evidence type="ECO:0000313" key="8">
    <source>
        <dbReference type="Proteomes" id="UP000250579"/>
    </source>
</evidence>
<name>A0A2Z5ABD0_9PSED</name>
<dbReference type="PANTHER" id="PTHR30349">
    <property type="entry name" value="PHAGE INTEGRASE-RELATED"/>
    <property type="match status" value="1"/>
</dbReference>
<dbReference type="InterPro" id="IPR011010">
    <property type="entry name" value="DNA_brk_join_enz"/>
</dbReference>
<evidence type="ECO:0000256" key="5">
    <source>
        <dbReference type="SAM" id="MobiDB-lite"/>
    </source>
</evidence>